<reference evidence="2 3" key="1">
    <citation type="journal article" date="2018" name="New Phytol.">
        <title>Phylogenomics of Endogonaceae and evolution of mycorrhizas within Mucoromycota.</title>
        <authorList>
            <person name="Chang Y."/>
            <person name="Desiro A."/>
            <person name="Na H."/>
            <person name="Sandor L."/>
            <person name="Lipzen A."/>
            <person name="Clum A."/>
            <person name="Barry K."/>
            <person name="Grigoriev I.V."/>
            <person name="Martin F.M."/>
            <person name="Stajich J.E."/>
            <person name="Smith M.E."/>
            <person name="Bonito G."/>
            <person name="Spatafora J.W."/>
        </authorList>
    </citation>
    <scope>NUCLEOTIDE SEQUENCE [LARGE SCALE GENOMIC DNA]</scope>
    <source>
        <strain evidence="2 3">AD002</strain>
    </source>
</reference>
<dbReference type="Proteomes" id="UP000274822">
    <property type="component" value="Unassembled WGS sequence"/>
</dbReference>
<gene>
    <name evidence="2" type="ORF">BC938DRAFT_474758</name>
</gene>
<sequence length="47" mass="5395">MTTRMSVKSPGQARPLCWTTTSSSPSVATSDEIYPKVQRWLTRRCHR</sequence>
<feature type="region of interest" description="Disordered" evidence="1">
    <location>
        <begin position="1"/>
        <end position="23"/>
    </location>
</feature>
<organism evidence="2 3">
    <name type="scientific">Jimgerdemannia flammicorona</name>
    <dbReference type="NCBI Taxonomy" id="994334"/>
    <lineage>
        <taxon>Eukaryota</taxon>
        <taxon>Fungi</taxon>
        <taxon>Fungi incertae sedis</taxon>
        <taxon>Mucoromycota</taxon>
        <taxon>Mucoromycotina</taxon>
        <taxon>Endogonomycetes</taxon>
        <taxon>Endogonales</taxon>
        <taxon>Endogonaceae</taxon>
        <taxon>Jimgerdemannia</taxon>
    </lineage>
</organism>
<evidence type="ECO:0000313" key="2">
    <source>
        <dbReference type="EMBL" id="RUS32648.1"/>
    </source>
</evidence>
<proteinExistence type="predicted"/>
<dbReference type="EMBL" id="RBNJ01001888">
    <property type="protein sequence ID" value="RUS32648.1"/>
    <property type="molecule type" value="Genomic_DNA"/>
</dbReference>
<accession>A0A433QSC0</accession>
<keyword evidence="3" id="KW-1185">Reference proteome</keyword>
<evidence type="ECO:0000313" key="3">
    <source>
        <dbReference type="Proteomes" id="UP000274822"/>
    </source>
</evidence>
<protein>
    <submittedName>
        <fullName evidence="2">Uncharacterized protein</fullName>
    </submittedName>
</protein>
<comment type="caution">
    <text evidence="2">The sequence shown here is derived from an EMBL/GenBank/DDBJ whole genome shotgun (WGS) entry which is preliminary data.</text>
</comment>
<name>A0A433QSC0_9FUNG</name>
<dbReference type="AlphaFoldDB" id="A0A433QSC0"/>
<evidence type="ECO:0000256" key="1">
    <source>
        <dbReference type="SAM" id="MobiDB-lite"/>
    </source>
</evidence>